<reference evidence="2" key="1">
    <citation type="journal article" date="2016" name="Nat. Biotechnol.">
        <title>Sequencing wild and cultivated cassava and related species reveals extensive interspecific hybridization and genetic diversity.</title>
        <authorList>
            <person name="Bredeson J.V."/>
            <person name="Lyons J.B."/>
            <person name="Prochnik S.E."/>
            <person name="Wu G.A."/>
            <person name="Ha C.M."/>
            <person name="Edsinger-Gonzales E."/>
            <person name="Grimwood J."/>
            <person name="Schmutz J."/>
            <person name="Rabbi I.Y."/>
            <person name="Egesi C."/>
            <person name="Nauluvula P."/>
            <person name="Lebot V."/>
            <person name="Ndunguru J."/>
            <person name="Mkamilo G."/>
            <person name="Bart R.S."/>
            <person name="Setter T.L."/>
            <person name="Gleadow R.M."/>
            <person name="Kulakow P."/>
            <person name="Ferguson M.E."/>
            <person name="Rounsley S."/>
            <person name="Rokhsar D.S."/>
        </authorList>
    </citation>
    <scope>NUCLEOTIDE SEQUENCE [LARGE SCALE GENOMIC DNA]</scope>
    <source>
        <strain evidence="2">cv. AM560-2</strain>
    </source>
</reference>
<evidence type="ECO:0000313" key="2">
    <source>
        <dbReference type="Proteomes" id="UP000091857"/>
    </source>
</evidence>
<protein>
    <submittedName>
        <fullName evidence="1">Uncharacterized protein</fullName>
    </submittedName>
</protein>
<evidence type="ECO:0000313" key="1">
    <source>
        <dbReference type="EMBL" id="KAG8648997.1"/>
    </source>
</evidence>
<comment type="caution">
    <text evidence="1">The sequence shown here is derived from an EMBL/GenBank/DDBJ whole genome shotgun (WGS) entry which is preliminary data.</text>
</comment>
<dbReference type="Proteomes" id="UP000091857">
    <property type="component" value="Chromosome 8"/>
</dbReference>
<proteinExistence type="predicted"/>
<name>A0ACB7H8S1_MANES</name>
<keyword evidence="2" id="KW-1185">Reference proteome</keyword>
<dbReference type="EMBL" id="CM004394">
    <property type="protein sequence ID" value="KAG8648997.1"/>
    <property type="molecule type" value="Genomic_DNA"/>
</dbReference>
<organism evidence="1 2">
    <name type="scientific">Manihot esculenta</name>
    <name type="common">Cassava</name>
    <name type="synonym">Jatropha manihot</name>
    <dbReference type="NCBI Taxonomy" id="3983"/>
    <lineage>
        <taxon>Eukaryota</taxon>
        <taxon>Viridiplantae</taxon>
        <taxon>Streptophyta</taxon>
        <taxon>Embryophyta</taxon>
        <taxon>Tracheophyta</taxon>
        <taxon>Spermatophyta</taxon>
        <taxon>Magnoliopsida</taxon>
        <taxon>eudicotyledons</taxon>
        <taxon>Gunneridae</taxon>
        <taxon>Pentapetalae</taxon>
        <taxon>rosids</taxon>
        <taxon>fabids</taxon>
        <taxon>Malpighiales</taxon>
        <taxon>Euphorbiaceae</taxon>
        <taxon>Crotonoideae</taxon>
        <taxon>Manihoteae</taxon>
        <taxon>Manihot</taxon>
    </lineage>
</organism>
<accession>A0ACB7H8S1</accession>
<sequence length="431" mass="46852">MAEKDKEREAAAEFFSDDEDAGESLSGDLEGNKVIDIGGRNSSTSSDGEAADNGDECGTFNSQQWPQSFRETVDSFSISVYPSLGSLGRGQSYLHSSFENCSKSYLEQDGKSPLLSDQENGRQKEESVRISAAHLSFSRGSFASGEFPIAHGCSVTQTVFNLVNVMVGAALLCTPSTVKEAGWAGLVVLACFAFVCCYTANLMRHCFESKEGVLTYPDMGEAAFGKYGRLAISIILYTELYSYCVEFITLEGDNLTRLFPGTALHWAGFHLDSMHFFGILTALVVLPTFLLRDLRVISYLSACGIVATIVIVLSVLLLGTAGGVGFHQTSPMVKWRGLPFATGVAGFCYSGHSVFPNIYQSMADKRKFTKAIIICYILCLMLYGGVAVMGFLMFGENTLSQFTLNMPPHAFSSKVALWTTVINPLTKSLLY</sequence>
<gene>
    <name evidence="1" type="ORF">MANES_08G059900v8</name>
</gene>